<organism evidence="2">
    <name type="scientific">Anguilla anguilla</name>
    <name type="common">European freshwater eel</name>
    <name type="synonym">Muraena anguilla</name>
    <dbReference type="NCBI Taxonomy" id="7936"/>
    <lineage>
        <taxon>Eukaryota</taxon>
        <taxon>Metazoa</taxon>
        <taxon>Chordata</taxon>
        <taxon>Craniata</taxon>
        <taxon>Vertebrata</taxon>
        <taxon>Euteleostomi</taxon>
        <taxon>Actinopterygii</taxon>
        <taxon>Neopterygii</taxon>
        <taxon>Teleostei</taxon>
        <taxon>Anguilliformes</taxon>
        <taxon>Anguillidae</taxon>
        <taxon>Anguilla</taxon>
    </lineage>
</organism>
<feature type="chain" id="PRO_5002432075" description="Secreted protein" evidence="1">
    <location>
        <begin position="27"/>
        <end position="73"/>
    </location>
</feature>
<reference evidence="2" key="2">
    <citation type="journal article" date="2015" name="Fish Shellfish Immunol.">
        <title>Early steps in the European eel (Anguilla anguilla)-Vibrio vulnificus interaction in the gills: Role of the RtxA13 toxin.</title>
        <authorList>
            <person name="Callol A."/>
            <person name="Pajuelo D."/>
            <person name="Ebbesson L."/>
            <person name="Teles M."/>
            <person name="MacKenzie S."/>
            <person name="Amaro C."/>
        </authorList>
    </citation>
    <scope>NUCLEOTIDE SEQUENCE</scope>
</reference>
<evidence type="ECO:0008006" key="3">
    <source>
        <dbReference type="Google" id="ProtNLM"/>
    </source>
</evidence>
<feature type="signal peptide" evidence="1">
    <location>
        <begin position="1"/>
        <end position="26"/>
    </location>
</feature>
<accession>A0A0E9SBP4</accession>
<evidence type="ECO:0000256" key="1">
    <source>
        <dbReference type="SAM" id="SignalP"/>
    </source>
</evidence>
<protein>
    <recommendedName>
        <fullName evidence="3">Secreted protein</fullName>
    </recommendedName>
</protein>
<evidence type="ECO:0000313" key="2">
    <source>
        <dbReference type="EMBL" id="JAH38657.1"/>
    </source>
</evidence>
<keyword evidence="1" id="KW-0732">Signal</keyword>
<dbReference type="EMBL" id="GBXM01069920">
    <property type="protein sequence ID" value="JAH38657.1"/>
    <property type="molecule type" value="Transcribed_RNA"/>
</dbReference>
<reference evidence="2" key="1">
    <citation type="submission" date="2014-11" db="EMBL/GenBank/DDBJ databases">
        <authorList>
            <person name="Amaro Gonzalez C."/>
        </authorList>
    </citation>
    <scope>NUCLEOTIDE SEQUENCE</scope>
</reference>
<proteinExistence type="predicted"/>
<sequence>MQTGSPPWLMPPVVLRVFFFLAGIESQTKHHGRRHARQPPSFSAPLRPCRLVPAFGNPVETRCRAVRALSRRP</sequence>
<name>A0A0E9SBP4_ANGAN</name>
<dbReference type="AlphaFoldDB" id="A0A0E9SBP4"/>